<sequence>MTHKRNRTWRGFAVPLLAAGVLGVIAVPTASLAVDSLNSNVVSLAARGSFASFTPASIDQKLAQFISERSSGKGRMMRFTPAGVTERSSRPVTVAIRVDEQTARAISVHSSIAAAKEQVASERDVQIAPTRYNLGLSRGYKSFAQNEKPLVKNLADVQIPDLAAFKPSTTDKDKPSRFAARIALDEKENAGVSKNTIEALGGQSVDLGGSYRVTRNLNVTAGVRYSQDRDRLSPLADTDQLDSQAVYIGTQFRF</sequence>
<name>A0A6I4T4I7_9SPHN</name>
<evidence type="ECO:0000313" key="1">
    <source>
        <dbReference type="EMBL" id="MXO65807.1"/>
    </source>
</evidence>
<accession>A0A6I4T4I7</accession>
<proteinExistence type="predicted"/>
<dbReference type="EMBL" id="WTYT01000003">
    <property type="protein sequence ID" value="MXO65807.1"/>
    <property type="molecule type" value="Genomic_DNA"/>
</dbReference>
<evidence type="ECO:0000313" key="2">
    <source>
        <dbReference type="Proteomes" id="UP000438476"/>
    </source>
</evidence>
<gene>
    <name evidence="1" type="ORF">GRI91_08575</name>
</gene>
<comment type="caution">
    <text evidence="1">The sequence shown here is derived from an EMBL/GenBank/DDBJ whole genome shotgun (WGS) entry which is preliminary data.</text>
</comment>
<protein>
    <submittedName>
        <fullName evidence="1">Uncharacterized protein</fullName>
    </submittedName>
</protein>
<dbReference type="AlphaFoldDB" id="A0A6I4T4I7"/>
<dbReference type="RefSeq" id="WP_160736230.1">
    <property type="nucleotide sequence ID" value="NZ_WTYT01000003.1"/>
</dbReference>
<organism evidence="1 2">
    <name type="scientific">Altericroceibacterium endophyticum</name>
    <dbReference type="NCBI Taxonomy" id="1808508"/>
    <lineage>
        <taxon>Bacteria</taxon>
        <taxon>Pseudomonadati</taxon>
        <taxon>Pseudomonadota</taxon>
        <taxon>Alphaproteobacteria</taxon>
        <taxon>Sphingomonadales</taxon>
        <taxon>Erythrobacteraceae</taxon>
        <taxon>Altericroceibacterium</taxon>
    </lineage>
</organism>
<dbReference type="OrthoDB" id="8479273at2"/>
<dbReference type="Proteomes" id="UP000438476">
    <property type="component" value="Unassembled WGS sequence"/>
</dbReference>
<reference evidence="1 2" key="1">
    <citation type="submission" date="2019-12" db="EMBL/GenBank/DDBJ databases">
        <title>Genomic-based taxomic classification of the family Erythrobacteraceae.</title>
        <authorList>
            <person name="Xu L."/>
        </authorList>
    </citation>
    <scope>NUCLEOTIDE SEQUENCE [LARGE SCALE GENOMIC DNA]</scope>
    <source>
        <strain evidence="1 2">LMG 29518</strain>
    </source>
</reference>
<keyword evidence="2" id="KW-1185">Reference proteome</keyword>